<organism evidence="1 2">
    <name type="scientific">Astathelohania contejeani</name>
    <dbReference type="NCBI Taxonomy" id="164912"/>
    <lineage>
        <taxon>Eukaryota</taxon>
        <taxon>Fungi</taxon>
        <taxon>Fungi incertae sedis</taxon>
        <taxon>Microsporidia</taxon>
        <taxon>Astathelohaniidae</taxon>
        <taxon>Astathelohania</taxon>
    </lineage>
</organism>
<name>A0ABQ7HZW6_9MICR</name>
<keyword evidence="2" id="KW-1185">Reference proteome</keyword>
<comment type="caution">
    <text evidence="1">The sequence shown here is derived from an EMBL/GenBank/DDBJ whole genome shotgun (WGS) entry which is preliminary data.</text>
</comment>
<dbReference type="EMBL" id="SBIQ01000063">
    <property type="protein sequence ID" value="KAF7683680.1"/>
    <property type="molecule type" value="Genomic_DNA"/>
</dbReference>
<reference evidence="1 2" key="1">
    <citation type="submission" date="2019-01" db="EMBL/GenBank/DDBJ databases">
        <title>Genomes sequencing and comparative genomics of infectious freshwater microsporidia, Cucumispora dikerogammari and Thelohania contejeani.</title>
        <authorList>
            <person name="Cormier A."/>
            <person name="Giraud I."/>
            <person name="Wattier R."/>
            <person name="Teixeira M."/>
            <person name="Grandjean F."/>
            <person name="Rigaud T."/>
            <person name="Cordaux R."/>
        </authorList>
    </citation>
    <scope>NUCLEOTIDE SEQUENCE [LARGE SCALE GENOMIC DNA]</scope>
    <source>
        <strain evidence="1">T1</strain>
        <tissue evidence="1">Spores</tissue>
    </source>
</reference>
<evidence type="ECO:0000313" key="1">
    <source>
        <dbReference type="EMBL" id="KAF7683680.1"/>
    </source>
</evidence>
<sequence>MEKYSDFRDNFTGINPFLNPRRKKLTFKGILKAILKLPLLLLLYCNINTIDWLIRINKKDVKSIENHATIACNSVSVFDKYVIKKIFRADIIRYNIKFVFPEGCSSNGMAILKFNNNIECDYVCGLRYSEGCILSYGNYYKFLFYFLATENIVDICMMKSKNPKDLCKVTGLLQIDLGKEDKKRFMAILNKTK</sequence>
<proteinExistence type="predicted"/>
<protein>
    <submittedName>
        <fullName evidence="1">Uncharacterized protein</fullName>
    </submittedName>
</protein>
<evidence type="ECO:0000313" key="2">
    <source>
        <dbReference type="Proteomes" id="UP001516464"/>
    </source>
</evidence>
<gene>
    <name evidence="1" type="ORF">TCON_1116</name>
</gene>
<accession>A0ABQ7HZW6</accession>
<dbReference type="Proteomes" id="UP001516464">
    <property type="component" value="Unassembled WGS sequence"/>
</dbReference>